<reference evidence="1 2" key="1">
    <citation type="journal article" date="2021" name="Sci. Rep.">
        <title>Chromosome anchoring in Senegalese sole (Solea senegalensis) reveals sex-associated markers and genome rearrangements in flatfish.</title>
        <authorList>
            <person name="Guerrero-Cozar I."/>
            <person name="Gomez-Garrido J."/>
            <person name="Berbel C."/>
            <person name="Martinez-Blanch J.F."/>
            <person name="Alioto T."/>
            <person name="Claros M.G."/>
            <person name="Gagnaire P.A."/>
            <person name="Manchado M."/>
        </authorList>
    </citation>
    <scope>NUCLEOTIDE SEQUENCE [LARGE SCALE GENOMIC DNA]</scope>
    <source>
        <strain evidence="1">Sse05_10M</strain>
    </source>
</reference>
<name>A0AAV6T6B1_SOLSE</name>
<sequence length="252" mass="28853">MEIDQIYGSSVTKVSLEVKEKKSQETGRCEKVTDKNFCFLCHSPLQERHLNKEAELCVCTAVTAVQEEQKVLPLSSLRLLPPSLRVIQAVMWKHYGKVEKFVSLVTEADWLGLRAKMVLHTLCSERSKELVQTHLNGLLLTCTKQNVFPVKYGPLTRHWSLSFESLLHPTGGAGANTKQCFAQKQGASWEHGQDGFQWRWVTSPKQCGWRIMTHSKVQTAAMQTRQQKRHAVMLLLMFPQMHSLWEVLHLPF</sequence>
<dbReference type="EMBL" id="JAGKHQ010000001">
    <property type="protein sequence ID" value="KAG7524839.1"/>
    <property type="molecule type" value="Genomic_DNA"/>
</dbReference>
<evidence type="ECO:0000313" key="1">
    <source>
        <dbReference type="EMBL" id="KAG7524839.1"/>
    </source>
</evidence>
<protein>
    <submittedName>
        <fullName evidence="1">Uncharacterized protein</fullName>
    </submittedName>
</protein>
<evidence type="ECO:0000313" key="2">
    <source>
        <dbReference type="Proteomes" id="UP000693946"/>
    </source>
</evidence>
<gene>
    <name evidence="1" type="ORF">JOB18_017572</name>
</gene>
<organism evidence="1 2">
    <name type="scientific">Solea senegalensis</name>
    <name type="common">Senegalese sole</name>
    <dbReference type="NCBI Taxonomy" id="28829"/>
    <lineage>
        <taxon>Eukaryota</taxon>
        <taxon>Metazoa</taxon>
        <taxon>Chordata</taxon>
        <taxon>Craniata</taxon>
        <taxon>Vertebrata</taxon>
        <taxon>Euteleostomi</taxon>
        <taxon>Actinopterygii</taxon>
        <taxon>Neopterygii</taxon>
        <taxon>Teleostei</taxon>
        <taxon>Neoteleostei</taxon>
        <taxon>Acanthomorphata</taxon>
        <taxon>Carangaria</taxon>
        <taxon>Pleuronectiformes</taxon>
        <taxon>Pleuronectoidei</taxon>
        <taxon>Soleidae</taxon>
        <taxon>Solea</taxon>
    </lineage>
</organism>
<comment type="caution">
    <text evidence="1">The sequence shown here is derived from an EMBL/GenBank/DDBJ whole genome shotgun (WGS) entry which is preliminary data.</text>
</comment>
<accession>A0AAV6T6B1</accession>
<keyword evidence="2" id="KW-1185">Reference proteome</keyword>
<dbReference type="AlphaFoldDB" id="A0AAV6T6B1"/>
<dbReference type="Proteomes" id="UP000693946">
    <property type="component" value="Linkage Group LG1"/>
</dbReference>
<proteinExistence type="predicted"/>